<dbReference type="GO" id="GO:0005524">
    <property type="term" value="F:ATP binding"/>
    <property type="evidence" value="ECO:0007669"/>
    <property type="project" value="UniProtKB-KW"/>
</dbReference>
<protein>
    <submittedName>
        <fullName evidence="1">ABC transporter ATP-binding protein</fullName>
    </submittedName>
</protein>
<accession>A0A4U0SB91</accession>
<keyword evidence="1" id="KW-0067">ATP-binding</keyword>
<keyword evidence="3" id="KW-1185">Reference proteome</keyword>
<evidence type="ECO:0000313" key="2">
    <source>
        <dbReference type="EMBL" id="TKA12026.1"/>
    </source>
</evidence>
<proteinExistence type="predicted"/>
<dbReference type="EMBL" id="SUMC01000006">
    <property type="protein sequence ID" value="TKA12026.1"/>
    <property type="molecule type" value="Genomic_DNA"/>
</dbReference>
<organism evidence="1 3">
    <name type="scientific">Actinacidiphila oryziradicis</name>
    <dbReference type="NCBI Taxonomy" id="2571141"/>
    <lineage>
        <taxon>Bacteria</taxon>
        <taxon>Bacillati</taxon>
        <taxon>Actinomycetota</taxon>
        <taxon>Actinomycetes</taxon>
        <taxon>Kitasatosporales</taxon>
        <taxon>Streptomycetaceae</taxon>
        <taxon>Actinacidiphila</taxon>
    </lineage>
</organism>
<name>A0A4U0SB91_9ACTN</name>
<dbReference type="EMBL" id="SUMC01000038">
    <property type="protein sequence ID" value="TKA06492.1"/>
    <property type="molecule type" value="Genomic_DNA"/>
</dbReference>
<keyword evidence="1" id="KW-0547">Nucleotide-binding</keyword>
<reference evidence="1 3" key="1">
    <citation type="submission" date="2019-04" db="EMBL/GenBank/DDBJ databases">
        <title>Streptomyces oryziradicis sp. nov., a novel actinomycete isolated from rhizosphere soil of rice (Oryza sativa L.).</title>
        <authorList>
            <person name="Li C."/>
        </authorList>
    </citation>
    <scope>NUCLEOTIDE SEQUENCE [LARGE SCALE GENOMIC DNA]</scope>
    <source>
        <strain evidence="1 3">NEAU-C40</strain>
    </source>
</reference>
<sequence length="70" mass="7313">MAEQLIPTVIADDVHIVYTVHGAGTGRGSAVAALSRIVSRKSNPNVRRVHAVRGVSFTAYRGEAVGLIGS</sequence>
<dbReference type="Proteomes" id="UP000305778">
    <property type="component" value="Unassembled WGS sequence"/>
</dbReference>
<evidence type="ECO:0000313" key="3">
    <source>
        <dbReference type="Proteomes" id="UP000305778"/>
    </source>
</evidence>
<feature type="non-terminal residue" evidence="1">
    <location>
        <position position="70"/>
    </location>
</feature>
<evidence type="ECO:0000313" key="1">
    <source>
        <dbReference type="EMBL" id="TKA06492.1"/>
    </source>
</evidence>
<comment type="caution">
    <text evidence="1">The sequence shown here is derived from an EMBL/GenBank/DDBJ whole genome shotgun (WGS) entry which is preliminary data.</text>
</comment>
<dbReference type="AlphaFoldDB" id="A0A4U0SB91"/>
<gene>
    <name evidence="2" type="ORF">FCI23_09540</name>
    <name evidence="1" type="ORF">FCI23_31735</name>
</gene>